<dbReference type="Proteomes" id="UP001356308">
    <property type="component" value="Unassembled WGS sequence"/>
</dbReference>
<feature type="signal peptide" evidence="1">
    <location>
        <begin position="1"/>
        <end position="21"/>
    </location>
</feature>
<evidence type="ECO:0000313" key="3">
    <source>
        <dbReference type="Proteomes" id="UP001356308"/>
    </source>
</evidence>
<sequence>MILKKLIFGCFLVLLPSMVLSQNISGQNDFWKRVRYGGSLGLGFFNGGFNASVSPSAIYPFSDEFSAGASLNFNYAKFNDNKLLAYGGSILSLYNPIPQIQLSAELEQLRINRTFEATPVNIEDNYWSPALFIGAGYSNYNVTLGLRYNLLYRENESIYTNALLPFIRVYF</sequence>
<comment type="caution">
    <text evidence="2">The sequence shown here is derived from an EMBL/GenBank/DDBJ whole genome shotgun (WGS) entry which is preliminary data.</text>
</comment>
<dbReference type="RefSeq" id="WP_272649606.1">
    <property type="nucleotide sequence ID" value="NZ_JAZDDG010000001.1"/>
</dbReference>
<keyword evidence="3" id="KW-1185">Reference proteome</keyword>
<dbReference type="Gene3D" id="2.40.160.60">
    <property type="entry name" value="Outer membrane protein transport protein (OMPP1/FadL/TodX)"/>
    <property type="match status" value="1"/>
</dbReference>
<dbReference type="EMBL" id="JAZDDG010000001">
    <property type="protein sequence ID" value="MEE1974775.1"/>
    <property type="molecule type" value="Genomic_DNA"/>
</dbReference>
<evidence type="ECO:0000313" key="2">
    <source>
        <dbReference type="EMBL" id="MEE1974775.1"/>
    </source>
</evidence>
<accession>A0ABU7IPE8</accession>
<feature type="chain" id="PRO_5045412591" evidence="1">
    <location>
        <begin position="22"/>
        <end position="171"/>
    </location>
</feature>
<name>A0ABU7IPE8_9FLAO</name>
<organism evidence="2 3">
    <name type="scientific">Maribacter cobaltidurans</name>
    <dbReference type="NCBI Taxonomy" id="1178778"/>
    <lineage>
        <taxon>Bacteria</taxon>
        <taxon>Pseudomonadati</taxon>
        <taxon>Bacteroidota</taxon>
        <taxon>Flavobacteriia</taxon>
        <taxon>Flavobacteriales</taxon>
        <taxon>Flavobacteriaceae</taxon>
        <taxon>Maribacter</taxon>
    </lineage>
</organism>
<gene>
    <name evidence="2" type="ORF">V1I91_01755</name>
</gene>
<evidence type="ECO:0000256" key="1">
    <source>
        <dbReference type="SAM" id="SignalP"/>
    </source>
</evidence>
<keyword evidence="1" id="KW-0732">Signal</keyword>
<protein>
    <submittedName>
        <fullName evidence="2">Alpha-ketoglutarate decarboxylase</fullName>
    </submittedName>
</protein>
<proteinExistence type="predicted"/>
<reference evidence="2 3" key="1">
    <citation type="submission" date="2024-01" db="EMBL/GenBank/DDBJ databases">
        <title>Maribacter spp. originated from different algae showed divergent polysaccharides utilization ability.</title>
        <authorList>
            <person name="Wang H."/>
            <person name="Wu Y."/>
        </authorList>
    </citation>
    <scope>NUCLEOTIDE SEQUENCE [LARGE SCALE GENOMIC DNA]</scope>
    <source>
        <strain evidence="2 3">PR1</strain>
    </source>
</reference>